<feature type="transmembrane region" description="Helical" evidence="1">
    <location>
        <begin position="12"/>
        <end position="33"/>
    </location>
</feature>
<feature type="transmembrane region" description="Helical" evidence="1">
    <location>
        <begin position="45"/>
        <end position="65"/>
    </location>
</feature>
<dbReference type="EMBL" id="CP104067">
    <property type="protein sequence ID" value="WAH44286.1"/>
    <property type="molecule type" value="Genomic_DNA"/>
</dbReference>
<sequence length="90" mass="9657">MWQVVDKVVYGMASLRFISGMIELTGGLLMLYFGTAERALQVNGLLALVGPIVLIGVTAFGVIGIADEVKIWRIVMLLIGVGCILFASRS</sequence>
<evidence type="ECO:0000313" key="3">
    <source>
        <dbReference type="Proteomes" id="UP001164761"/>
    </source>
</evidence>
<dbReference type="Pfam" id="PF10942">
    <property type="entry name" value="DUF2619"/>
    <property type="match status" value="1"/>
</dbReference>
<feature type="transmembrane region" description="Helical" evidence="1">
    <location>
        <begin position="71"/>
        <end position="88"/>
    </location>
</feature>
<evidence type="ECO:0000313" key="2">
    <source>
        <dbReference type="EMBL" id="WAH44286.1"/>
    </source>
</evidence>
<keyword evidence="1" id="KW-0812">Transmembrane</keyword>
<accession>A0ABY6ZQ55</accession>
<reference evidence="2" key="1">
    <citation type="submission" date="2022-08" db="EMBL/GenBank/DDBJ databases">
        <title>Alicyclobacillus fastidiosus DSM 17978, complete genome.</title>
        <authorList>
            <person name="Wang Q."/>
            <person name="Cai R."/>
            <person name="Wang Z."/>
        </authorList>
    </citation>
    <scope>NUCLEOTIDE SEQUENCE</scope>
    <source>
        <strain evidence="2">DSM 17978</strain>
    </source>
</reference>
<gene>
    <name evidence="2" type="ORF">NZD89_13385</name>
</gene>
<dbReference type="InterPro" id="IPR020390">
    <property type="entry name" value="Uncharacterised_YqhV"/>
</dbReference>
<keyword evidence="1" id="KW-1133">Transmembrane helix</keyword>
<evidence type="ECO:0000256" key="1">
    <source>
        <dbReference type="SAM" id="Phobius"/>
    </source>
</evidence>
<keyword evidence="3" id="KW-1185">Reference proteome</keyword>
<name>A0ABY6ZQ55_9BACL</name>
<organism evidence="2 3">
    <name type="scientific">Alicyclobacillus fastidiosus</name>
    <dbReference type="NCBI Taxonomy" id="392011"/>
    <lineage>
        <taxon>Bacteria</taxon>
        <taxon>Bacillati</taxon>
        <taxon>Bacillota</taxon>
        <taxon>Bacilli</taxon>
        <taxon>Bacillales</taxon>
        <taxon>Alicyclobacillaceae</taxon>
        <taxon>Alicyclobacillus</taxon>
    </lineage>
</organism>
<keyword evidence="1" id="KW-0472">Membrane</keyword>
<dbReference type="Proteomes" id="UP001164761">
    <property type="component" value="Chromosome"/>
</dbReference>
<proteinExistence type="predicted"/>
<dbReference type="RefSeq" id="WP_268008182.1">
    <property type="nucleotide sequence ID" value="NZ_BSUT01000001.1"/>
</dbReference>
<protein>
    <submittedName>
        <fullName evidence="2">YqhV family protein</fullName>
    </submittedName>
</protein>